<evidence type="ECO:0000256" key="9">
    <source>
        <dbReference type="SAM" id="Phobius"/>
    </source>
</evidence>
<proteinExistence type="inferred from homology"/>
<dbReference type="SUPFAM" id="SSF51905">
    <property type="entry name" value="FAD/NAD(P)-binding domain"/>
    <property type="match status" value="2"/>
</dbReference>
<dbReference type="Pfam" id="PF07992">
    <property type="entry name" value="Pyr_redox_2"/>
    <property type="match status" value="1"/>
</dbReference>
<keyword evidence="6" id="KW-0560">Oxidoreductase</keyword>
<dbReference type="Pfam" id="PF22366">
    <property type="entry name" value="NDH2_C"/>
    <property type="match status" value="1"/>
</dbReference>
<keyword evidence="9" id="KW-0812">Transmembrane</keyword>
<evidence type="ECO:0000256" key="4">
    <source>
        <dbReference type="ARBA" id="ARBA00022827"/>
    </source>
</evidence>
<dbReference type="PRINTS" id="PR00368">
    <property type="entry name" value="FADPNR"/>
</dbReference>
<protein>
    <recommendedName>
        <fullName evidence="2">NADH:ubiquinone reductase (non-electrogenic)</fullName>
        <ecNumber evidence="2">1.6.5.9</ecNumber>
    </recommendedName>
</protein>
<evidence type="ECO:0000313" key="12">
    <source>
        <dbReference type="EMBL" id="QEC72865.1"/>
    </source>
</evidence>
<keyword evidence="5" id="KW-0809">Transit peptide</keyword>
<evidence type="ECO:0000313" key="13">
    <source>
        <dbReference type="Proteomes" id="UP000321291"/>
    </source>
</evidence>
<evidence type="ECO:0000256" key="5">
    <source>
        <dbReference type="ARBA" id="ARBA00022946"/>
    </source>
</evidence>
<reference evidence="12 13" key="1">
    <citation type="journal article" date="2017" name="Int. J. Syst. Evol. Microbiol.">
        <title>Arachidicoccus ginsenosidivorans sp. nov., with ginsenoside-converting activity isolated from ginseng cultivating soil.</title>
        <authorList>
            <person name="Siddiqi M.Z."/>
            <person name="Aslam Z."/>
            <person name="Im W.T."/>
        </authorList>
    </citation>
    <scope>NUCLEOTIDE SEQUENCE [LARGE SCALE GENOMIC DNA]</scope>
    <source>
        <strain evidence="12 13">Gsoil 809</strain>
    </source>
</reference>
<evidence type="ECO:0000256" key="7">
    <source>
        <dbReference type="ARBA" id="ARBA00023027"/>
    </source>
</evidence>
<evidence type="ECO:0000256" key="1">
    <source>
        <dbReference type="ARBA" id="ARBA00005272"/>
    </source>
</evidence>
<gene>
    <name evidence="12" type="ORF">FSB73_15425</name>
</gene>
<keyword evidence="13" id="KW-1185">Reference proteome</keyword>
<dbReference type="InterPro" id="IPR054585">
    <property type="entry name" value="NDH2-like_C"/>
</dbReference>
<dbReference type="Proteomes" id="UP000321291">
    <property type="component" value="Chromosome"/>
</dbReference>
<evidence type="ECO:0000256" key="6">
    <source>
        <dbReference type="ARBA" id="ARBA00023002"/>
    </source>
</evidence>
<dbReference type="InterPro" id="IPR045024">
    <property type="entry name" value="NDH-2"/>
</dbReference>
<keyword evidence="7" id="KW-0520">NAD</keyword>
<name>A0A5B8VQJ0_9BACT</name>
<feature type="transmembrane region" description="Helical" evidence="9">
    <location>
        <begin position="370"/>
        <end position="387"/>
    </location>
</feature>
<dbReference type="KEGG" id="agi:FSB73_15425"/>
<keyword evidence="3" id="KW-0285">Flavoprotein</keyword>
<comment type="similarity">
    <text evidence="1">Belongs to the NADH dehydrogenase family.</text>
</comment>
<dbReference type="InterPro" id="IPR023753">
    <property type="entry name" value="FAD/NAD-binding_dom"/>
</dbReference>
<dbReference type="EC" id="1.6.5.9" evidence="2"/>
<dbReference type="Gene3D" id="3.50.50.100">
    <property type="match status" value="1"/>
</dbReference>
<evidence type="ECO:0000259" key="11">
    <source>
        <dbReference type="Pfam" id="PF22366"/>
    </source>
</evidence>
<evidence type="ECO:0000259" key="10">
    <source>
        <dbReference type="Pfam" id="PF07992"/>
    </source>
</evidence>
<keyword evidence="9" id="KW-0472">Membrane</keyword>
<dbReference type="PANTHER" id="PTHR43706:SF47">
    <property type="entry name" value="EXTERNAL NADH-UBIQUINONE OXIDOREDUCTASE 1, MITOCHONDRIAL-RELATED"/>
    <property type="match status" value="1"/>
</dbReference>
<dbReference type="OrthoDB" id="9781621at2"/>
<feature type="domain" description="FAD/NAD(P)-binding" evidence="10">
    <location>
        <begin position="3"/>
        <end position="322"/>
    </location>
</feature>
<dbReference type="EMBL" id="CP042434">
    <property type="protein sequence ID" value="QEC72865.1"/>
    <property type="molecule type" value="Genomic_DNA"/>
</dbReference>
<sequence>MQKKIVIIGAGFAGLKLARKLHNADYHITLIDIHNFHQFQPLFYQVASARLEATAISFPLRRIFQGKRNVNVRVGMIRQIDTRAKKVFTRHNIYEYDYLVIATGCTNNFFGNENIEQYAFPMKSTNQAIALRNKILLNFEASLSARTPADKEAYNNITIVGGGPTGVELAGALAEMKSKVLPKDYPLIDFSNLGINLIEGSPSTLSSMSEQSQKNSRRYLEEMGIKIQTNIHVTDYDGEVVTLENGTKIRSKTLIWAAGVIGNVPVGIPKECITRGNRLIVNEYHQVKGLDDVYAIGDISYLETKDWPKGQPQLAHVANKQAAHLSENFEAILKGRTPTVFTYKNPGTMATIGKRKAVVDLPKLHFHGRLAWLIWMFLHLMLILGVRNKLLVFINWMISYFTNDSTLRIILLPSKKQTWLGQEYDELSV</sequence>
<dbReference type="PANTHER" id="PTHR43706">
    <property type="entry name" value="NADH DEHYDROGENASE"/>
    <property type="match status" value="1"/>
</dbReference>
<dbReference type="AlphaFoldDB" id="A0A5B8VQJ0"/>
<organism evidence="12 13">
    <name type="scientific">Arachidicoccus ginsenosidivorans</name>
    <dbReference type="NCBI Taxonomy" id="496057"/>
    <lineage>
        <taxon>Bacteria</taxon>
        <taxon>Pseudomonadati</taxon>
        <taxon>Bacteroidota</taxon>
        <taxon>Chitinophagia</taxon>
        <taxon>Chitinophagales</taxon>
        <taxon>Chitinophagaceae</taxon>
        <taxon>Arachidicoccus</taxon>
    </lineage>
</organism>
<dbReference type="PRINTS" id="PR00411">
    <property type="entry name" value="PNDRDTASEI"/>
</dbReference>
<keyword evidence="4" id="KW-0274">FAD</keyword>
<dbReference type="InterPro" id="IPR036188">
    <property type="entry name" value="FAD/NAD-bd_sf"/>
</dbReference>
<evidence type="ECO:0000256" key="3">
    <source>
        <dbReference type="ARBA" id="ARBA00022630"/>
    </source>
</evidence>
<evidence type="ECO:0000256" key="8">
    <source>
        <dbReference type="ARBA" id="ARBA00047599"/>
    </source>
</evidence>
<keyword evidence="9" id="KW-1133">Transmembrane helix</keyword>
<dbReference type="GO" id="GO:0050136">
    <property type="term" value="F:NADH dehydrogenase (quinone) (non-electrogenic) activity"/>
    <property type="evidence" value="ECO:0007669"/>
    <property type="project" value="UniProtKB-EC"/>
</dbReference>
<comment type="catalytic activity">
    <reaction evidence="8">
        <text>a quinone + NADH + H(+) = a quinol + NAD(+)</text>
        <dbReference type="Rhea" id="RHEA:46160"/>
        <dbReference type="ChEBI" id="CHEBI:15378"/>
        <dbReference type="ChEBI" id="CHEBI:24646"/>
        <dbReference type="ChEBI" id="CHEBI:57540"/>
        <dbReference type="ChEBI" id="CHEBI:57945"/>
        <dbReference type="ChEBI" id="CHEBI:132124"/>
        <dbReference type="EC" id="1.6.5.9"/>
    </reaction>
</comment>
<feature type="domain" description="External alternative NADH-ubiquinone oxidoreductase-like C-terminal" evidence="11">
    <location>
        <begin position="347"/>
        <end position="401"/>
    </location>
</feature>
<evidence type="ECO:0000256" key="2">
    <source>
        <dbReference type="ARBA" id="ARBA00012637"/>
    </source>
</evidence>
<dbReference type="RefSeq" id="WP_146784120.1">
    <property type="nucleotide sequence ID" value="NZ_CP042434.1"/>
</dbReference>
<accession>A0A5B8VQJ0</accession>